<comment type="similarity">
    <text evidence="2">Belongs to the CPA3 antiporters (TC 2.A.63) subunit E family.</text>
</comment>
<dbReference type="PANTHER" id="PTHR34584:SF1">
    <property type="entry name" value="NA(+)_H(+) ANTIPORTER SUBUNIT E1"/>
    <property type="match status" value="1"/>
</dbReference>
<keyword evidence="9" id="KW-1185">Reference proteome</keyword>
<dbReference type="PANTHER" id="PTHR34584">
    <property type="entry name" value="NA(+)/H(+) ANTIPORTER SUBUNIT E1"/>
    <property type="match status" value="1"/>
</dbReference>
<evidence type="ECO:0000256" key="3">
    <source>
        <dbReference type="ARBA" id="ARBA00022475"/>
    </source>
</evidence>
<keyword evidence="5 7" id="KW-1133">Transmembrane helix</keyword>
<comment type="caution">
    <text evidence="8">The sequence shown here is derived from an EMBL/GenBank/DDBJ whole genome shotgun (WGS) entry which is preliminary data.</text>
</comment>
<dbReference type="RefSeq" id="WP_070064560.1">
    <property type="nucleotide sequence ID" value="NZ_MJMG01000001.1"/>
</dbReference>
<feature type="transmembrane region" description="Helical" evidence="7">
    <location>
        <begin position="70"/>
        <end position="92"/>
    </location>
</feature>
<dbReference type="InterPro" id="IPR002758">
    <property type="entry name" value="Cation_antiport_E"/>
</dbReference>
<evidence type="ECO:0000256" key="2">
    <source>
        <dbReference type="ARBA" id="ARBA00006228"/>
    </source>
</evidence>
<keyword evidence="4 7" id="KW-0812">Transmembrane</keyword>
<gene>
    <name evidence="8" type="ORF">BIY23_00145</name>
</gene>
<evidence type="ECO:0000256" key="5">
    <source>
        <dbReference type="ARBA" id="ARBA00022989"/>
    </source>
</evidence>
<dbReference type="EMBL" id="MJMG01000001">
    <property type="protein sequence ID" value="OEY86908.1"/>
    <property type="molecule type" value="Genomic_DNA"/>
</dbReference>
<organism evidence="8 9">
    <name type="scientific">Wolbachia pipientis</name>
    <dbReference type="NCBI Taxonomy" id="955"/>
    <lineage>
        <taxon>Bacteria</taxon>
        <taxon>Pseudomonadati</taxon>
        <taxon>Pseudomonadota</taxon>
        <taxon>Alphaproteobacteria</taxon>
        <taxon>Rickettsiales</taxon>
        <taxon>Anaplasmataceae</taxon>
        <taxon>Wolbachieae</taxon>
        <taxon>Wolbachia</taxon>
    </lineage>
</organism>
<keyword evidence="6 7" id="KW-0472">Membrane</keyword>
<comment type="subcellular location">
    <subcellularLocation>
        <location evidence="1">Cell membrane</location>
        <topology evidence="1">Multi-pass membrane protein</topology>
    </subcellularLocation>
</comment>
<protein>
    <submittedName>
        <fullName evidence="8">Cation:proton antiporter</fullName>
    </submittedName>
</protein>
<sequence length="173" mass="19963">MQSLYCRQAIKSFFTFFIVLLILWNVLSGYFDSFFVASGLFSSIFTLFVFKRLVDAERSLHNIISNKLSLYSLFVSYIPWLMCQIILSSIYVTKKTLQFDLKLTPVILLRKSKKHHDKSAALFANSVTITPGTLTINVENRRKTYLFTICLIDKDLEKGISAMESKVLSHRLQ</sequence>
<dbReference type="AlphaFoldDB" id="A0A1E7QKB3"/>
<accession>A0A1E7QKB3</accession>
<evidence type="ECO:0000256" key="4">
    <source>
        <dbReference type="ARBA" id="ARBA00022692"/>
    </source>
</evidence>
<reference evidence="8 9" key="1">
    <citation type="submission" date="2016-09" db="EMBL/GenBank/DDBJ databases">
        <title>Genomic evidence for plant-parasitic nematodes as the earliest Wolbachia hosts.</title>
        <authorList>
            <person name="Brown A.M."/>
            <person name="Wasala S.K."/>
            <person name="Howe D.K."/>
            <person name="Peetz A.B."/>
            <person name="Zasada I.A."/>
            <person name="Denver D.R."/>
        </authorList>
    </citation>
    <scope>NUCLEOTIDE SEQUENCE [LARGE SCALE GENOMIC DNA]</scope>
    <source>
        <strain evidence="9">wPpe</strain>
    </source>
</reference>
<evidence type="ECO:0000256" key="1">
    <source>
        <dbReference type="ARBA" id="ARBA00004651"/>
    </source>
</evidence>
<evidence type="ECO:0000256" key="7">
    <source>
        <dbReference type="SAM" id="Phobius"/>
    </source>
</evidence>
<evidence type="ECO:0000313" key="8">
    <source>
        <dbReference type="EMBL" id="OEY86908.1"/>
    </source>
</evidence>
<name>A0A1E7QKB3_WOLPI</name>
<keyword evidence="3" id="KW-1003">Cell membrane</keyword>
<dbReference type="GO" id="GO:0005886">
    <property type="term" value="C:plasma membrane"/>
    <property type="evidence" value="ECO:0007669"/>
    <property type="project" value="UniProtKB-SubCell"/>
</dbReference>
<dbReference type="Pfam" id="PF01899">
    <property type="entry name" value="MNHE"/>
    <property type="match status" value="1"/>
</dbReference>
<dbReference type="OrthoDB" id="9807187at2"/>
<dbReference type="GO" id="GO:0008324">
    <property type="term" value="F:monoatomic cation transmembrane transporter activity"/>
    <property type="evidence" value="ECO:0007669"/>
    <property type="project" value="InterPro"/>
</dbReference>
<evidence type="ECO:0000256" key="6">
    <source>
        <dbReference type="ARBA" id="ARBA00023136"/>
    </source>
</evidence>
<dbReference type="Proteomes" id="UP000175679">
    <property type="component" value="Unassembled WGS sequence"/>
</dbReference>
<feature type="transmembrane region" description="Helical" evidence="7">
    <location>
        <begin position="9"/>
        <end position="27"/>
    </location>
</feature>
<evidence type="ECO:0000313" key="9">
    <source>
        <dbReference type="Proteomes" id="UP000175679"/>
    </source>
</evidence>
<proteinExistence type="inferred from homology"/>
<dbReference type="NCBIfam" id="NF009293">
    <property type="entry name" value="PRK12651.1-4"/>
    <property type="match status" value="1"/>
</dbReference>